<dbReference type="GeneID" id="108006416"/>
<dbReference type="Pfam" id="PF01585">
    <property type="entry name" value="G-patch"/>
    <property type="match status" value="1"/>
</dbReference>
<dbReference type="SUPFAM" id="SSF54768">
    <property type="entry name" value="dsRNA-binding domain-like"/>
    <property type="match status" value="1"/>
</dbReference>
<evidence type="ECO:0000313" key="5">
    <source>
        <dbReference type="Proteomes" id="UP001652628"/>
    </source>
</evidence>
<reference evidence="6" key="1">
    <citation type="submission" date="2025-08" db="UniProtKB">
        <authorList>
            <consortium name="RefSeq"/>
        </authorList>
    </citation>
    <scope>IDENTIFICATION</scope>
</reference>
<dbReference type="PROSITE" id="PS51061">
    <property type="entry name" value="R3H"/>
    <property type="match status" value="1"/>
</dbReference>
<keyword evidence="5" id="KW-1185">Reference proteome</keyword>
<dbReference type="CDD" id="cd02640">
    <property type="entry name" value="R3H_NRF"/>
    <property type="match status" value="1"/>
</dbReference>
<dbReference type="SMART" id="SM00443">
    <property type="entry name" value="G_patch"/>
    <property type="match status" value="1"/>
</dbReference>
<evidence type="ECO:0000259" key="3">
    <source>
        <dbReference type="PROSITE" id="PS51061"/>
    </source>
</evidence>
<proteinExistence type="predicted"/>
<name>A0AB39Z086_DROSZ</name>
<dbReference type="InterPro" id="IPR036867">
    <property type="entry name" value="R3H_dom_sf"/>
</dbReference>
<feature type="domain" description="G-patch" evidence="2">
    <location>
        <begin position="297"/>
        <end position="342"/>
    </location>
</feature>
<evidence type="ECO:0000259" key="2">
    <source>
        <dbReference type="PROSITE" id="PS50174"/>
    </source>
</evidence>
<dbReference type="Pfam" id="PF01424">
    <property type="entry name" value="R3H"/>
    <property type="match status" value="1"/>
</dbReference>
<dbReference type="RefSeq" id="XP_016925429.4">
    <property type="nucleotide sequence ID" value="XM_017069940.4"/>
</dbReference>
<organism evidence="5 6">
    <name type="scientific">Drosophila suzukii</name>
    <name type="common">Spotted-wing drosophila fruit fly</name>
    <dbReference type="NCBI Taxonomy" id="28584"/>
    <lineage>
        <taxon>Eukaryota</taxon>
        <taxon>Metazoa</taxon>
        <taxon>Ecdysozoa</taxon>
        <taxon>Arthropoda</taxon>
        <taxon>Hexapoda</taxon>
        <taxon>Insecta</taxon>
        <taxon>Pterygota</taxon>
        <taxon>Neoptera</taxon>
        <taxon>Endopterygota</taxon>
        <taxon>Diptera</taxon>
        <taxon>Brachycera</taxon>
        <taxon>Muscomorpha</taxon>
        <taxon>Ephydroidea</taxon>
        <taxon>Drosophilidae</taxon>
        <taxon>Drosophila</taxon>
        <taxon>Sophophora</taxon>
    </lineage>
</organism>
<dbReference type="Gene3D" id="3.30.1370.50">
    <property type="entry name" value="R3H-like domain"/>
    <property type="match status" value="1"/>
</dbReference>
<dbReference type="PROSITE" id="PS51827">
    <property type="entry name" value="XTBD"/>
    <property type="match status" value="1"/>
</dbReference>
<dbReference type="SUPFAM" id="SSF82708">
    <property type="entry name" value="R3H domain"/>
    <property type="match status" value="1"/>
</dbReference>
<dbReference type="PANTHER" id="PTHR48430">
    <property type="entry name" value="PARTNER OF XRN-2 PROTEIN 1"/>
    <property type="match status" value="1"/>
</dbReference>
<dbReference type="PANTHER" id="PTHR48430:SF1">
    <property type="entry name" value="PARTNER OF XRN-2 PROTEIN 1"/>
    <property type="match status" value="1"/>
</dbReference>
<feature type="region of interest" description="Disordered" evidence="1">
    <location>
        <begin position="127"/>
        <end position="156"/>
    </location>
</feature>
<feature type="domain" description="XRN2-binding (XTBD)" evidence="4">
    <location>
        <begin position="46"/>
        <end position="130"/>
    </location>
</feature>
<dbReference type="InterPro" id="IPR000467">
    <property type="entry name" value="G_patch_dom"/>
</dbReference>
<dbReference type="InterPro" id="IPR034071">
    <property type="entry name" value="R3H_NRF"/>
</dbReference>
<sequence>MSAKSKKQKIENAGGVETQPKQKKVKAKNQADAGYGSGEFSLDWDVDSYRTEYESEEHWDLRRSFMLAHKEKFEEDRLVCLAQTFINMEFMGCKYPSETMRLVAEMSKEIAEEFRRKRDQRLKRTFVSASDAAEQRAKGRRAAAARPADSPKDSSNRLTRERLCFGGGEPIDLYQDLRFGPLILYLAGGRNCLRNSCAVANCKYEERASLEQPATDMTKYVEVLVNDEVVATGQGENLKSAKLAAFKQALLVLQSHCYSIKLNATRETIKVEKSKTGVNINVTKESADSLGDPKLDASNKGYRMMRLMGWAGGGLGRLKQGREEPVGYLLKSNRTGLGAINQQLDLADYKKLLQNYLNSDDMRDMQFEPNFMKEERASFHQMASRMGLRSSSFGVGHSRRLLITKKVTYSQILTEVLSRRNPKFCERYFVQVPMQKAHLFPGHVAGLELENICE</sequence>
<protein>
    <submittedName>
        <fullName evidence="6">NF-kappa-B-repressing factor</fullName>
    </submittedName>
</protein>
<evidence type="ECO:0000313" key="6">
    <source>
        <dbReference type="RefSeq" id="XP_016925429.4"/>
    </source>
</evidence>
<dbReference type="GO" id="GO:0003676">
    <property type="term" value="F:nucleic acid binding"/>
    <property type="evidence" value="ECO:0007669"/>
    <property type="project" value="UniProtKB-UniRule"/>
</dbReference>
<dbReference type="InterPro" id="IPR021859">
    <property type="entry name" value="XTBD"/>
</dbReference>
<feature type="domain" description="R3H" evidence="3">
    <location>
        <begin position="343"/>
        <end position="407"/>
    </location>
</feature>
<dbReference type="Pfam" id="PF11952">
    <property type="entry name" value="XTBD"/>
    <property type="match status" value="1"/>
</dbReference>
<evidence type="ECO:0000259" key="4">
    <source>
        <dbReference type="PROSITE" id="PS51827"/>
    </source>
</evidence>
<feature type="region of interest" description="Disordered" evidence="1">
    <location>
        <begin position="1"/>
        <end position="34"/>
    </location>
</feature>
<dbReference type="Proteomes" id="UP001652628">
    <property type="component" value="Chromosome 3"/>
</dbReference>
<gene>
    <name evidence="6" type="primary">LOC108006416</name>
</gene>
<dbReference type="AlphaFoldDB" id="A0AB39Z086"/>
<accession>A0AB39Z086</accession>
<evidence type="ECO:0000256" key="1">
    <source>
        <dbReference type="SAM" id="MobiDB-lite"/>
    </source>
</evidence>
<dbReference type="InterPro" id="IPR001374">
    <property type="entry name" value="R3H_dom"/>
</dbReference>
<dbReference type="PROSITE" id="PS50174">
    <property type="entry name" value="G_PATCH"/>
    <property type="match status" value="1"/>
</dbReference>